<feature type="compositionally biased region" description="Basic and acidic residues" evidence="1">
    <location>
        <begin position="220"/>
        <end position="229"/>
    </location>
</feature>
<feature type="compositionally biased region" description="Polar residues" evidence="1">
    <location>
        <begin position="28"/>
        <end position="46"/>
    </location>
</feature>
<name>A0A4Z1GAC0_9HELO</name>
<comment type="caution">
    <text evidence="2">The sequence shown here is derived from an EMBL/GenBank/DDBJ whole genome shotgun (WGS) entry which is preliminary data.</text>
</comment>
<feature type="compositionally biased region" description="Polar residues" evidence="1">
    <location>
        <begin position="56"/>
        <end position="81"/>
    </location>
</feature>
<feature type="compositionally biased region" description="Polar residues" evidence="1">
    <location>
        <begin position="342"/>
        <end position="353"/>
    </location>
</feature>
<dbReference type="AlphaFoldDB" id="A0A4Z1GAC0"/>
<feature type="compositionally biased region" description="Low complexity" evidence="1">
    <location>
        <begin position="109"/>
        <end position="127"/>
    </location>
</feature>
<feature type="region of interest" description="Disordered" evidence="1">
    <location>
        <begin position="208"/>
        <end position="388"/>
    </location>
</feature>
<feature type="compositionally biased region" description="Basic and acidic residues" evidence="1">
    <location>
        <begin position="131"/>
        <end position="141"/>
    </location>
</feature>
<dbReference type="EMBL" id="PQXK01000368">
    <property type="protein sequence ID" value="TGO31999.1"/>
    <property type="molecule type" value="Genomic_DNA"/>
</dbReference>
<dbReference type="Proteomes" id="UP000297814">
    <property type="component" value="Unassembled WGS sequence"/>
</dbReference>
<sequence length="405" mass="45830">MFSKIKKTFRNHASGKQQSEDGVPLPTRSEQLRTPHQGTRQSNMNASPLLFLPFSRRQNNGDSRNRTSVQETRVPQTPQYAPSSPHHSPRRSQHSSSRSIQSNENGFPSTSTLVESVVSRSSSHHTTANADRIRRNPREVVVHNSLPGDELRSSSTSRDERYSSIPRFSTIEGPNIRSRFRYCSPRTLEREHRHQRYPMGFFSIITSLTPGDARSTIPRPRREESDRGRSQRTPPFSLPLNEAPPPSYESLSTTYTRPKDVELKPNSHRATARAHSGGLVALSGPSSRSNFSRSLRRKRPHSSCTTKVDHRFSQALFEESRHSSGSEPDPSHEPTKDRRRSTTGIRSEGTSRPQTRHESTSVYDQPSGSSNRSIDEASRFPRSAEQAQVTTGFVTYDEWWSTRSK</sequence>
<keyword evidence="3" id="KW-1185">Reference proteome</keyword>
<accession>A0A4Z1GAC0</accession>
<evidence type="ECO:0000313" key="2">
    <source>
        <dbReference type="EMBL" id="TGO31999.1"/>
    </source>
</evidence>
<feature type="compositionally biased region" description="Basic residues" evidence="1">
    <location>
        <begin position="1"/>
        <end position="10"/>
    </location>
</feature>
<feature type="compositionally biased region" description="Basic and acidic residues" evidence="1">
    <location>
        <begin position="307"/>
        <end position="336"/>
    </location>
</feature>
<feature type="compositionally biased region" description="Polar residues" evidence="1">
    <location>
        <begin position="360"/>
        <end position="372"/>
    </location>
</feature>
<feature type="region of interest" description="Disordered" evidence="1">
    <location>
        <begin position="1"/>
        <end position="170"/>
    </location>
</feature>
<feature type="compositionally biased region" description="Basic and acidic residues" evidence="1">
    <location>
        <begin position="149"/>
        <end position="162"/>
    </location>
</feature>
<evidence type="ECO:0000256" key="1">
    <source>
        <dbReference type="SAM" id="MobiDB-lite"/>
    </source>
</evidence>
<proteinExistence type="predicted"/>
<evidence type="ECO:0000313" key="3">
    <source>
        <dbReference type="Proteomes" id="UP000297814"/>
    </source>
</evidence>
<protein>
    <submittedName>
        <fullName evidence="2">Uncharacterized protein</fullName>
    </submittedName>
</protein>
<organism evidence="2 3">
    <name type="scientific">Botrytis hyacinthi</name>
    <dbReference type="NCBI Taxonomy" id="278943"/>
    <lineage>
        <taxon>Eukaryota</taxon>
        <taxon>Fungi</taxon>
        <taxon>Dikarya</taxon>
        <taxon>Ascomycota</taxon>
        <taxon>Pezizomycotina</taxon>
        <taxon>Leotiomycetes</taxon>
        <taxon>Helotiales</taxon>
        <taxon>Sclerotiniaceae</taxon>
        <taxon>Botrytis</taxon>
    </lineage>
</organism>
<gene>
    <name evidence="2" type="ORF">BHYA_0369g00060</name>
</gene>
<reference evidence="2 3" key="1">
    <citation type="submission" date="2017-12" db="EMBL/GenBank/DDBJ databases">
        <title>Comparative genomics of Botrytis spp.</title>
        <authorList>
            <person name="Valero-Jimenez C.A."/>
            <person name="Tapia P."/>
            <person name="Veloso J."/>
            <person name="Silva-Moreno E."/>
            <person name="Staats M."/>
            <person name="Valdes J.H."/>
            <person name="Van Kan J.A.L."/>
        </authorList>
    </citation>
    <scope>NUCLEOTIDE SEQUENCE [LARGE SCALE GENOMIC DNA]</scope>
    <source>
        <strain evidence="2 3">Bh0001</strain>
    </source>
</reference>